<dbReference type="AlphaFoldDB" id="L1JHM1"/>
<feature type="domain" description="PIH1D1/2/3 CS-like" evidence="3">
    <location>
        <begin position="1"/>
        <end position="59"/>
    </location>
</feature>
<evidence type="ECO:0000313" key="4">
    <source>
        <dbReference type="EMBL" id="EKX47996.1"/>
    </source>
</evidence>
<keyword evidence="6" id="KW-1185">Reference proteome</keyword>
<name>L1JHM1_GUITC</name>
<dbReference type="InterPro" id="IPR041442">
    <property type="entry name" value="PIH1D1/2/3_CS-like"/>
</dbReference>
<evidence type="ECO:0000256" key="2">
    <source>
        <dbReference type="SAM" id="MobiDB-lite"/>
    </source>
</evidence>
<dbReference type="HOGENOM" id="CLU_886942_0_0_1"/>
<dbReference type="GeneID" id="17304838"/>
<feature type="region of interest" description="Disordered" evidence="2">
    <location>
        <begin position="77"/>
        <end position="193"/>
    </location>
</feature>
<reference evidence="4 6" key="1">
    <citation type="journal article" date="2012" name="Nature">
        <title>Algal genomes reveal evolutionary mosaicism and the fate of nucleomorphs.</title>
        <authorList>
            <consortium name="DOE Joint Genome Institute"/>
            <person name="Curtis B.A."/>
            <person name="Tanifuji G."/>
            <person name="Burki F."/>
            <person name="Gruber A."/>
            <person name="Irimia M."/>
            <person name="Maruyama S."/>
            <person name="Arias M.C."/>
            <person name="Ball S.G."/>
            <person name="Gile G.H."/>
            <person name="Hirakawa Y."/>
            <person name="Hopkins J.F."/>
            <person name="Kuo A."/>
            <person name="Rensing S.A."/>
            <person name="Schmutz J."/>
            <person name="Symeonidi A."/>
            <person name="Elias M."/>
            <person name="Eveleigh R.J."/>
            <person name="Herman E.K."/>
            <person name="Klute M.J."/>
            <person name="Nakayama T."/>
            <person name="Obornik M."/>
            <person name="Reyes-Prieto A."/>
            <person name="Armbrust E.V."/>
            <person name="Aves S.J."/>
            <person name="Beiko R.G."/>
            <person name="Coutinho P."/>
            <person name="Dacks J.B."/>
            <person name="Durnford D.G."/>
            <person name="Fast N.M."/>
            <person name="Green B.R."/>
            <person name="Grisdale C.J."/>
            <person name="Hempel F."/>
            <person name="Henrissat B."/>
            <person name="Hoppner M.P."/>
            <person name="Ishida K."/>
            <person name="Kim E."/>
            <person name="Koreny L."/>
            <person name="Kroth P.G."/>
            <person name="Liu Y."/>
            <person name="Malik S.B."/>
            <person name="Maier U.G."/>
            <person name="McRose D."/>
            <person name="Mock T."/>
            <person name="Neilson J.A."/>
            <person name="Onodera N.T."/>
            <person name="Poole A.M."/>
            <person name="Pritham E.J."/>
            <person name="Richards T.A."/>
            <person name="Rocap G."/>
            <person name="Roy S.W."/>
            <person name="Sarai C."/>
            <person name="Schaack S."/>
            <person name="Shirato S."/>
            <person name="Slamovits C.H."/>
            <person name="Spencer D.F."/>
            <person name="Suzuki S."/>
            <person name="Worden A.Z."/>
            <person name="Zauner S."/>
            <person name="Barry K."/>
            <person name="Bell C."/>
            <person name="Bharti A.K."/>
            <person name="Crow J.A."/>
            <person name="Grimwood J."/>
            <person name="Kramer R."/>
            <person name="Lindquist E."/>
            <person name="Lucas S."/>
            <person name="Salamov A."/>
            <person name="McFadden G.I."/>
            <person name="Lane C.E."/>
            <person name="Keeling P.J."/>
            <person name="Gray M.W."/>
            <person name="Grigoriev I.V."/>
            <person name="Archibald J.M."/>
        </authorList>
    </citation>
    <scope>NUCLEOTIDE SEQUENCE</scope>
    <source>
        <strain evidence="4 6">CCMP2712</strain>
    </source>
</reference>
<feature type="region of interest" description="Disordered" evidence="2">
    <location>
        <begin position="292"/>
        <end position="314"/>
    </location>
</feature>
<dbReference type="PaxDb" id="55529-EKX47996"/>
<proteinExistence type="inferred from homology"/>
<reference evidence="6" key="2">
    <citation type="submission" date="2012-11" db="EMBL/GenBank/DDBJ databases">
        <authorList>
            <person name="Kuo A."/>
            <person name="Curtis B.A."/>
            <person name="Tanifuji G."/>
            <person name="Burki F."/>
            <person name="Gruber A."/>
            <person name="Irimia M."/>
            <person name="Maruyama S."/>
            <person name="Arias M.C."/>
            <person name="Ball S.G."/>
            <person name="Gile G.H."/>
            <person name="Hirakawa Y."/>
            <person name="Hopkins J.F."/>
            <person name="Rensing S.A."/>
            <person name="Schmutz J."/>
            <person name="Symeonidi A."/>
            <person name="Elias M."/>
            <person name="Eveleigh R.J."/>
            <person name="Herman E.K."/>
            <person name="Klute M.J."/>
            <person name="Nakayama T."/>
            <person name="Obornik M."/>
            <person name="Reyes-Prieto A."/>
            <person name="Armbrust E.V."/>
            <person name="Aves S.J."/>
            <person name="Beiko R.G."/>
            <person name="Coutinho P."/>
            <person name="Dacks J.B."/>
            <person name="Durnford D.G."/>
            <person name="Fast N.M."/>
            <person name="Green B.R."/>
            <person name="Grisdale C."/>
            <person name="Hempe F."/>
            <person name="Henrissat B."/>
            <person name="Hoppner M.P."/>
            <person name="Ishida K.-I."/>
            <person name="Kim E."/>
            <person name="Koreny L."/>
            <person name="Kroth P.G."/>
            <person name="Liu Y."/>
            <person name="Malik S.-B."/>
            <person name="Maier U.G."/>
            <person name="McRose D."/>
            <person name="Mock T."/>
            <person name="Neilson J.A."/>
            <person name="Onodera N.T."/>
            <person name="Poole A.M."/>
            <person name="Pritham E.J."/>
            <person name="Richards T.A."/>
            <person name="Rocap G."/>
            <person name="Roy S.W."/>
            <person name="Sarai C."/>
            <person name="Schaack S."/>
            <person name="Shirato S."/>
            <person name="Slamovits C.H."/>
            <person name="Spencer D.F."/>
            <person name="Suzuki S."/>
            <person name="Worden A.Z."/>
            <person name="Zauner S."/>
            <person name="Barry K."/>
            <person name="Bell C."/>
            <person name="Bharti A.K."/>
            <person name="Crow J.A."/>
            <person name="Grimwood J."/>
            <person name="Kramer R."/>
            <person name="Lindquist E."/>
            <person name="Lucas S."/>
            <person name="Salamov A."/>
            <person name="McFadden G.I."/>
            <person name="Lane C.E."/>
            <person name="Keeling P.J."/>
            <person name="Gray M.W."/>
            <person name="Grigoriev I.V."/>
            <person name="Archibald J.M."/>
        </authorList>
    </citation>
    <scope>NUCLEOTIDE SEQUENCE</scope>
    <source>
        <strain evidence="6">CCMP2712</strain>
    </source>
</reference>
<dbReference type="Proteomes" id="UP000011087">
    <property type="component" value="Unassembled WGS sequence"/>
</dbReference>
<gene>
    <name evidence="4" type="ORF">GUITHDRAFT_162505</name>
</gene>
<evidence type="ECO:0000259" key="3">
    <source>
        <dbReference type="Pfam" id="PF18201"/>
    </source>
</evidence>
<accession>L1JHM1</accession>
<dbReference type="EMBL" id="JH992987">
    <property type="protein sequence ID" value="EKX47996.1"/>
    <property type="molecule type" value="Genomic_DNA"/>
</dbReference>
<protein>
    <recommendedName>
        <fullName evidence="3">PIH1D1/2/3 CS-like domain-containing protein</fullName>
    </recommendedName>
</protein>
<dbReference type="Pfam" id="PF18201">
    <property type="entry name" value="PIH1_CS"/>
    <property type="match status" value="1"/>
</dbReference>
<feature type="region of interest" description="Disordered" evidence="2">
    <location>
        <begin position="228"/>
        <end position="248"/>
    </location>
</feature>
<reference evidence="5" key="3">
    <citation type="submission" date="2015-06" db="UniProtKB">
        <authorList>
            <consortium name="EnsemblProtists"/>
        </authorList>
    </citation>
    <scope>IDENTIFICATION</scope>
</reference>
<dbReference type="EnsemblProtists" id="EKX47996">
    <property type="protein sequence ID" value="EKX47996"/>
    <property type="gene ID" value="GUITHDRAFT_162505"/>
</dbReference>
<evidence type="ECO:0000256" key="1">
    <source>
        <dbReference type="ARBA" id="ARBA00008511"/>
    </source>
</evidence>
<feature type="compositionally biased region" description="Basic and acidic residues" evidence="2">
    <location>
        <begin position="102"/>
        <end position="132"/>
    </location>
</feature>
<organism evidence="4">
    <name type="scientific">Guillardia theta (strain CCMP2712)</name>
    <name type="common">Cryptophyte</name>
    <dbReference type="NCBI Taxonomy" id="905079"/>
    <lineage>
        <taxon>Eukaryota</taxon>
        <taxon>Cryptophyceae</taxon>
        <taxon>Pyrenomonadales</taxon>
        <taxon>Geminigeraceae</taxon>
        <taxon>Guillardia</taxon>
    </lineage>
</organism>
<evidence type="ECO:0000313" key="6">
    <source>
        <dbReference type="Proteomes" id="UP000011087"/>
    </source>
</evidence>
<dbReference type="KEGG" id="gtt:GUITHDRAFT_162505"/>
<sequence>MPRVENAAEVDVNITNDCVQLDVEHKYEFLCELPYKIDDNAADAVFDKKKKVMTLTLPLSSWTEKAYEKARVRFAVEDKKPSQKEERIQSEETISKIPDSQTMKKKEQQGPRVDHDEDRENSHDNSVKEQTRVENTNKSVPSKEFASTLKKKLEEQSKRTIAQAEPRPIRGSREEVELKKKAEEGNKSEVSDRRPFECPRCFWRAAATAIRRCRRCQWCEPGSKEEQEAIEQAKEHEKFRASRKRDEVGVIDETGGVEDESSVRAYRFKCRMTWELDDDSPGWLEAIREKHYGDSSTAKSSHQPSNAVQSAEGQ</sequence>
<evidence type="ECO:0000313" key="5">
    <source>
        <dbReference type="EnsemblProtists" id="EKX47996"/>
    </source>
</evidence>
<comment type="similarity">
    <text evidence="1">Belongs to the PIH1 family.</text>
</comment>
<feature type="compositionally biased region" description="Basic and acidic residues" evidence="2">
    <location>
        <begin position="77"/>
        <end position="94"/>
    </location>
</feature>
<dbReference type="RefSeq" id="XP_005834976.1">
    <property type="nucleotide sequence ID" value="XM_005834919.1"/>
</dbReference>
<feature type="compositionally biased region" description="Polar residues" evidence="2">
    <location>
        <begin position="294"/>
        <end position="314"/>
    </location>
</feature>
<feature type="compositionally biased region" description="Basic and acidic residues" evidence="2">
    <location>
        <begin position="167"/>
        <end position="193"/>
    </location>
</feature>